<dbReference type="PATRIC" id="fig|1423808.3.peg.563"/>
<dbReference type="Proteomes" id="UP000051581">
    <property type="component" value="Unassembled WGS sequence"/>
</dbReference>
<reference evidence="4 5" key="1">
    <citation type="journal article" date="2015" name="Genome Announc.">
        <title>Expanding the biotechnology potential of lactobacilli through comparative genomics of 213 strains and associated genera.</title>
        <authorList>
            <person name="Sun Z."/>
            <person name="Harris H.M."/>
            <person name="McCann A."/>
            <person name="Guo C."/>
            <person name="Argimon S."/>
            <person name="Zhang W."/>
            <person name="Yang X."/>
            <person name="Jeffery I.B."/>
            <person name="Cooney J.C."/>
            <person name="Kagawa T.F."/>
            <person name="Liu W."/>
            <person name="Song Y."/>
            <person name="Salvetti E."/>
            <person name="Wrobel A."/>
            <person name="Rasinkangas P."/>
            <person name="Parkhill J."/>
            <person name="Rea M.C."/>
            <person name="O'Sullivan O."/>
            <person name="Ritari J."/>
            <person name="Douillard F.P."/>
            <person name="Paul Ross R."/>
            <person name="Yang R."/>
            <person name="Briner A.E."/>
            <person name="Felis G.E."/>
            <person name="de Vos W.M."/>
            <person name="Barrangou R."/>
            <person name="Klaenhammer T.R."/>
            <person name="Caufield P.W."/>
            <person name="Cui Y."/>
            <person name="Zhang H."/>
            <person name="O'Toole P.W."/>
        </authorList>
    </citation>
    <scope>NUCLEOTIDE SEQUENCE [LARGE SCALE GENOMIC DNA]</scope>
    <source>
        <strain evidence="4 5">DSM 19904</strain>
    </source>
</reference>
<evidence type="ECO:0000256" key="2">
    <source>
        <dbReference type="ARBA" id="ARBA00023284"/>
    </source>
</evidence>
<keyword evidence="2" id="KW-0676">Redox-active center</keyword>
<name>A0A0R1L5Z2_9LACO</name>
<dbReference type="InterPro" id="IPR006660">
    <property type="entry name" value="Arsenate_reductase-like"/>
</dbReference>
<dbReference type="NCBIfam" id="TIGR01617">
    <property type="entry name" value="arsC_related"/>
    <property type="match status" value="1"/>
</dbReference>
<dbReference type="AlphaFoldDB" id="A0A0R1L5Z2"/>
<evidence type="ECO:0000313" key="4">
    <source>
        <dbReference type="EMBL" id="KRK88257.1"/>
    </source>
</evidence>
<organism evidence="4 5">
    <name type="scientific">Lentilactobacillus sunkii DSM 19904</name>
    <dbReference type="NCBI Taxonomy" id="1423808"/>
    <lineage>
        <taxon>Bacteria</taxon>
        <taxon>Bacillati</taxon>
        <taxon>Bacillota</taxon>
        <taxon>Bacilli</taxon>
        <taxon>Lactobacillales</taxon>
        <taxon>Lactobacillaceae</taxon>
        <taxon>Lentilactobacillus</taxon>
    </lineage>
</organism>
<protein>
    <submittedName>
        <fullName evidence="4">ArsC family protein</fullName>
    </submittedName>
</protein>
<comment type="caution">
    <text evidence="4">The sequence shown here is derived from an EMBL/GenBank/DDBJ whole genome shotgun (WGS) entry which is preliminary data.</text>
</comment>
<keyword evidence="5" id="KW-1185">Reference proteome</keyword>
<dbReference type="EMBL" id="AZEA01000011">
    <property type="protein sequence ID" value="KRK88257.1"/>
    <property type="molecule type" value="Genomic_DNA"/>
</dbReference>
<gene>
    <name evidence="4" type="ORF">FD17_GL000557</name>
</gene>
<dbReference type="InterPro" id="IPR036249">
    <property type="entry name" value="Thioredoxin-like_sf"/>
</dbReference>
<dbReference type="InterPro" id="IPR006504">
    <property type="entry name" value="Tscrpt_reg_Spx/MgsR"/>
</dbReference>
<dbReference type="Gene3D" id="3.40.30.10">
    <property type="entry name" value="Glutaredoxin"/>
    <property type="match status" value="1"/>
</dbReference>
<dbReference type="PROSITE" id="PS51353">
    <property type="entry name" value="ARSC"/>
    <property type="match status" value="1"/>
</dbReference>
<dbReference type="Pfam" id="PF03960">
    <property type="entry name" value="ArsC"/>
    <property type="match status" value="1"/>
</dbReference>
<proteinExistence type="inferred from homology"/>
<evidence type="ECO:0000256" key="1">
    <source>
        <dbReference type="ARBA" id="ARBA00023157"/>
    </source>
</evidence>
<evidence type="ECO:0000256" key="3">
    <source>
        <dbReference type="PROSITE-ProRule" id="PRU01282"/>
    </source>
</evidence>
<keyword evidence="1" id="KW-1015">Disulfide bond</keyword>
<dbReference type="PANTHER" id="PTHR30041">
    <property type="entry name" value="ARSENATE REDUCTASE"/>
    <property type="match status" value="1"/>
</dbReference>
<accession>A0A0R1L5Z2</accession>
<dbReference type="NCBIfam" id="NF002459">
    <property type="entry name" value="PRK01655.1"/>
    <property type="match status" value="1"/>
</dbReference>
<dbReference type="PANTHER" id="PTHR30041:SF7">
    <property type="entry name" value="GLOBAL TRANSCRIPTIONAL REGULATOR SPX"/>
    <property type="match status" value="1"/>
</dbReference>
<comment type="similarity">
    <text evidence="3">Belongs to the ArsC family.</text>
</comment>
<evidence type="ECO:0000313" key="5">
    <source>
        <dbReference type="Proteomes" id="UP000051581"/>
    </source>
</evidence>
<sequence length="141" mass="16602">MAAMLNLYISPSSSSCRRAEKWLNDHGIRFDKRDISKHPLNVDDLKQILRLSENGTEDLISTRCHSYKRLKRKLDFDNLRISQLIDLMVEYPDLIRRPLIFNNQQLQVGFSEERIRSFLPKETRKAMLNDLLDRANENITA</sequence>
<dbReference type="CDD" id="cd03032">
    <property type="entry name" value="ArsC_Spx"/>
    <property type="match status" value="1"/>
</dbReference>
<dbReference type="SUPFAM" id="SSF52833">
    <property type="entry name" value="Thioredoxin-like"/>
    <property type="match status" value="1"/>
</dbReference>